<reference evidence="7 8" key="1">
    <citation type="submission" date="2016-11" db="EMBL/GenBank/DDBJ databases">
        <title>Genome sequence of Sphingomonas jeddahensis G39.</title>
        <authorList>
            <person name="Poehlein A."/>
            <person name="Wuebbeler J.H."/>
            <person name="Steinbuechel A."/>
            <person name="Daniel R."/>
        </authorList>
    </citation>
    <scope>NUCLEOTIDE SEQUENCE [LARGE SCALE GENOMIC DNA]</scope>
    <source>
        <strain evidence="7 8">G39</strain>
    </source>
</reference>
<organism evidence="7 8">
    <name type="scientific">Sphingomonas jeddahensis</name>
    <dbReference type="NCBI Taxonomy" id="1915074"/>
    <lineage>
        <taxon>Bacteria</taxon>
        <taxon>Pseudomonadati</taxon>
        <taxon>Pseudomonadota</taxon>
        <taxon>Alphaproteobacteria</taxon>
        <taxon>Sphingomonadales</taxon>
        <taxon>Sphingomonadaceae</taxon>
        <taxon>Sphingomonas</taxon>
    </lineage>
</organism>
<dbReference type="PROSITE" id="PS50109">
    <property type="entry name" value="HIS_KIN"/>
    <property type="match status" value="1"/>
</dbReference>
<dbReference type="AlphaFoldDB" id="A0A1V2EX41"/>
<evidence type="ECO:0000313" key="8">
    <source>
        <dbReference type="Proteomes" id="UP000188729"/>
    </source>
</evidence>
<dbReference type="Proteomes" id="UP000188729">
    <property type="component" value="Unassembled WGS sequence"/>
</dbReference>
<dbReference type="OrthoDB" id="7933832at2"/>
<feature type="domain" description="Histidine kinase" evidence="6">
    <location>
        <begin position="226"/>
        <end position="441"/>
    </location>
</feature>
<evidence type="ECO:0000256" key="3">
    <source>
        <dbReference type="ARBA" id="ARBA00022679"/>
    </source>
</evidence>
<comment type="catalytic activity">
    <reaction evidence="1">
        <text>ATP + protein L-histidine = ADP + protein N-phospho-L-histidine.</text>
        <dbReference type="EC" id="2.7.13.3"/>
    </reaction>
</comment>
<dbReference type="PRINTS" id="PR00344">
    <property type="entry name" value="BCTRLSENSOR"/>
</dbReference>
<keyword evidence="5" id="KW-0902">Two-component regulatory system</keyword>
<evidence type="ECO:0000313" key="7">
    <source>
        <dbReference type="EMBL" id="ONF96724.1"/>
    </source>
</evidence>
<keyword evidence="8" id="KW-1185">Reference proteome</keyword>
<dbReference type="SUPFAM" id="SSF55874">
    <property type="entry name" value="ATPase domain of HSP90 chaperone/DNA topoisomerase II/histidine kinase"/>
    <property type="match status" value="1"/>
</dbReference>
<protein>
    <recommendedName>
        <fullName evidence="2">histidine kinase</fullName>
        <ecNumber evidence="2">2.7.13.3</ecNumber>
    </recommendedName>
</protein>
<name>A0A1V2EX41_9SPHN</name>
<dbReference type="InterPro" id="IPR005467">
    <property type="entry name" value="His_kinase_dom"/>
</dbReference>
<sequence>MIEGAILTARVDGEDRLVEADTDFAALNERAGGAIGRPLATPQLATVVRLARRLRILVARAVTIADMDLDLDCWVRATPVEGGVTLAISPTRERPAWRPVQTSGPVPPPAGADWTWETDSGLRIQQLAIEAGARHGFDAADALGQPLTRLFALESNQQGVLPLLEAVATLEDFADQPATLRSNDARVLLAGHVRRDRGGAFAGFVGATFHQHAPSAQRIGVAFNQRLDTILRAPLGQIVANADSINAGVDGPIDPQYADYAADIASAGRHLMGLIDDLADMEAIEREDFVVEDDGIDLADVVRRAAGLLSVRAADAGVTIDRNGLDQPQPAHGEFRRALQIMVNLIGNAVRYSPRGTTVWLRLQREGERVFAIVADQGKGIAIEDQERIFAKFERVDPGEPGGSGLGLYIARRLARAMRGDLTVDSAPGEGARFVLTLPAA</sequence>
<accession>A0A1V2EX41</accession>
<evidence type="ECO:0000256" key="4">
    <source>
        <dbReference type="ARBA" id="ARBA00022777"/>
    </source>
</evidence>
<dbReference type="InterPro" id="IPR036097">
    <property type="entry name" value="HisK_dim/P_sf"/>
</dbReference>
<dbReference type="Pfam" id="PF02518">
    <property type="entry name" value="HATPase_c"/>
    <property type="match status" value="1"/>
</dbReference>
<dbReference type="GO" id="GO:0000155">
    <property type="term" value="F:phosphorelay sensor kinase activity"/>
    <property type="evidence" value="ECO:0007669"/>
    <property type="project" value="InterPro"/>
</dbReference>
<dbReference type="STRING" id="1915074.SPHI_09180"/>
<dbReference type="EC" id="2.7.13.3" evidence="2"/>
<dbReference type="EMBL" id="MPSB01000003">
    <property type="protein sequence ID" value="ONF96724.1"/>
    <property type="molecule type" value="Genomic_DNA"/>
</dbReference>
<dbReference type="Gene3D" id="3.30.565.10">
    <property type="entry name" value="Histidine kinase-like ATPase, C-terminal domain"/>
    <property type="match status" value="1"/>
</dbReference>
<evidence type="ECO:0000259" key="6">
    <source>
        <dbReference type="PROSITE" id="PS50109"/>
    </source>
</evidence>
<keyword evidence="3 7" id="KW-0808">Transferase</keyword>
<gene>
    <name evidence="7" type="primary">pleC</name>
    <name evidence="7" type="ORF">SPHI_09180</name>
</gene>
<dbReference type="SMART" id="SM00387">
    <property type="entry name" value="HATPase_c"/>
    <property type="match status" value="1"/>
</dbReference>
<evidence type="ECO:0000256" key="5">
    <source>
        <dbReference type="ARBA" id="ARBA00023012"/>
    </source>
</evidence>
<dbReference type="InterPro" id="IPR036890">
    <property type="entry name" value="HATPase_C_sf"/>
</dbReference>
<evidence type="ECO:0000256" key="1">
    <source>
        <dbReference type="ARBA" id="ARBA00000085"/>
    </source>
</evidence>
<dbReference type="PANTHER" id="PTHR43711:SF1">
    <property type="entry name" value="HISTIDINE KINASE 1"/>
    <property type="match status" value="1"/>
</dbReference>
<dbReference type="InterPro" id="IPR004358">
    <property type="entry name" value="Sig_transdc_His_kin-like_C"/>
</dbReference>
<comment type="caution">
    <text evidence="7">The sequence shown here is derived from an EMBL/GenBank/DDBJ whole genome shotgun (WGS) entry which is preliminary data.</text>
</comment>
<dbReference type="PANTHER" id="PTHR43711">
    <property type="entry name" value="TWO-COMPONENT HISTIDINE KINASE"/>
    <property type="match status" value="1"/>
</dbReference>
<dbReference type="SUPFAM" id="SSF47384">
    <property type="entry name" value="Homodimeric domain of signal transducing histidine kinase"/>
    <property type="match status" value="1"/>
</dbReference>
<dbReference type="RefSeq" id="WP_076743707.1">
    <property type="nucleotide sequence ID" value="NZ_MPSB01000003.1"/>
</dbReference>
<evidence type="ECO:0000256" key="2">
    <source>
        <dbReference type="ARBA" id="ARBA00012438"/>
    </source>
</evidence>
<keyword evidence="4" id="KW-0418">Kinase</keyword>
<proteinExistence type="predicted"/>
<dbReference type="InterPro" id="IPR050736">
    <property type="entry name" value="Sensor_HK_Regulatory"/>
</dbReference>
<dbReference type="InterPro" id="IPR003594">
    <property type="entry name" value="HATPase_dom"/>
</dbReference>